<organism evidence="2 3">
    <name type="scientific">Riccia sorocarpa</name>
    <dbReference type="NCBI Taxonomy" id="122646"/>
    <lineage>
        <taxon>Eukaryota</taxon>
        <taxon>Viridiplantae</taxon>
        <taxon>Streptophyta</taxon>
        <taxon>Embryophyta</taxon>
        <taxon>Marchantiophyta</taxon>
        <taxon>Marchantiopsida</taxon>
        <taxon>Marchantiidae</taxon>
        <taxon>Marchantiales</taxon>
        <taxon>Ricciaceae</taxon>
        <taxon>Riccia</taxon>
    </lineage>
</organism>
<feature type="region of interest" description="Disordered" evidence="1">
    <location>
        <begin position="319"/>
        <end position="339"/>
    </location>
</feature>
<evidence type="ECO:0000313" key="2">
    <source>
        <dbReference type="EMBL" id="KAL3677647.1"/>
    </source>
</evidence>
<protein>
    <submittedName>
        <fullName evidence="2">Uncharacterized protein</fullName>
    </submittedName>
</protein>
<evidence type="ECO:0000256" key="1">
    <source>
        <dbReference type="SAM" id="MobiDB-lite"/>
    </source>
</evidence>
<name>A0ABD3GHI9_9MARC</name>
<feature type="region of interest" description="Disordered" evidence="1">
    <location>
        <begin position="368"/>
        <end position="391"/>
    </location>
</feature>
<evidence type="ECO:0000313" key="3">
    <source>
        <dbReference type="Proteomes" id="UP001633002"/>
    </source>
</evidence>
<proteinExistence type="predicted"/>
<dbReference type="EMBL" id="JBJQOH010000008">
    <property type="protein sequence ID" value="KAL3677647.1"/>
    <property type="molecule type" value="Genomic_DNA"/>
</dbReference>
<keyword evidence="3" id="KW-1185">Reference proteome</keyword>
<comment type="caution">
    <text evidence="2">The sequence shown here is derived from an EMBL/GenBank/DDBJ whole genome shotgun (WGS) entry which is preliminary data.</text>
</comment>
<sequence length="536" mass="60912">MYQLTDMIACCVSKLHEENVVVEEFLNRRKKDYVQKETCLFLKSLLLESYPSRDIVQEIEYTFLSSLRSQSSRSDHCVTCDSTPHQQKKIQAHYVIIPPLDECSGSLQQASASRLNNLNNFQVKPSFNSTVMLEGDFPRSYRNVFGTPQQRVEKYLEIHNYNQGRHGVTDKYSLNQGVQKETTKQTVVSSQLLELKYQRKESRGLDDIWEQVGQLVLQEAELRPALSFLKSMPKRHEVNLLQKMLSLIDLHLLDIILFGPVDTHLPISMPQQVCARPSVSNILRILLPKPVKLQGLPGKLEQITSDLLQLENYQYRKGTTTPEGDEVPFKGEGEEGTQYVGCSKPQLEVRKAVRPSDSERLMSPNESKDMLATCPSTEGGTHMPKKRDLKSSSIESQFPLCEATLRKILISTSVLMTVDSNLHTKLVHLEKTPARHNLPHLIESITIKEDRACRNSILSLKQSDFGHLETATNIDLKLNAVSNVSRLHETLMSSQSAPKELLQVPSPTRFNVLWLDHLNMLLEISLLRMIIQQFGS</sequence>
<reference evidence="2 3" key="1">
    <citation type="submission" date="2024-09" db="EMBL/GenBank/DDBJ databases">
        <title>Chromosome-scale assembly of Riccia sorocarpa.</title>
        <authorList>
            <person name="Paukszto L."/>
        </authorList>
    </citation>
    <scope>NUCLEOTIDE SEQUENCE [LARGE SCALE GENOMIC DNA]</scope>
    <source>
        <strain evidence="2">LP-2024</strain>
        <tissue evidence="2">Aerial parts of the thallus</tissue>
    </source>
</reference>
<accession>A0ABD3GHI9</accession>
<dbReference type="AlphaFoldDB" id="A0ABD3GHI9"/>
<gene>
    <name evidence="2" type="ORF">R1sor_027595</name>
</gene>
<dbReference type="Proteomes" id="UP001633002">
    <property type="component" value="Unassembled WGS sequence"/>
</dbReference>